<dbReference type="SUPFAM" id="SSF52540">
    <property type="entry name" value="P-loop containing nucleoside triphosphate hydrolases"/>
    <property type="match status" value="1"/>
</dbReference>
<feature type="coiled-coil region" evidence="12">
    <location>
        <begin position="413"/>
        <end position="494"/>
    </location>
</feature>
<evidence type="ECO:0000256" key="5">
    <source>
        <dbReference type="ARBA" id="ARBA00022741"/>
    </source>
</evidence>
<feature type="coiled-coil region" evidence="12">
    <location>
        <begin position="858"/>
        <end position="896"/>
    </location>
</feature>
<dbReference type="InterPro" id="IPR003395">
    <property type="entry name" value="RecF/RecN/SMC_N"/>
</dbReference>
<evidence type="ECO:0000256" key="1">
    <source>
        <dbReference type="ARBA" id="ARBA00004123"/>
    </source>
</evidence>
<proteinExistence type="inferred from homology"/>
<keyword evidence="7" id="KW-0067">ATP-binding</keyword>
<keyword evidence="16" id="KW-1185">Reference proteome</keyword>
<feature type="region of interest" description="Disordered" evidence="13">
    <location>
        <begin position="28"/>
        <end position="175"/>
    </location>
</feature>
<comment type="similarity">
    <text evidence="3">Belongs to the SMC family. SMC6 subfamily.</text>
</comment>
<keyword evidence="5" id="KW-0547">Nucleotide-binding</keyword>
<dbReference type="InterPro" id="IPR036277">
    <property type="entry name" value="SMC_hinge_sf"/>
</dbReference>
<dbReference type="AlphaFoldDB" id="A0A8H7W348"/>
<dbReference type="EMBL" id="JAFJYH010000318">
    <property type="protein sequence ID" value="KAG4413367.1"/>
    <property type="molecule type" value="Genomic_DNA"/>
</dbReference>
<accession>A0A8H7W348</accession>
<feature type="coiled-coil region" evidence="12">
    <location>
        <begin position="530"/>
        <end position="628"/>
    </location>
</feature>
<evidence type="ECO:0000256" key="13">
    <source>
        <dbReference type="SAM" id="MobiDB-lite"/>
    </source>
</evidence>
<dbReference type="GO" id="GO:0030915">
    <property type="term" value="C:Smc5-Smc6 complex"/>
    <property type="evidence" value="ECO:0007669"/>
    <property type="project" value="TreeGrafter"/>
</dbReference>
<dbReference type="InterPro" id="IPR027417">
    <property type="entry name" value="P-loop_NTPase"/>
</dbReference>
<sequence length="1248" mass="139625">MSRKKSETSIREPLKVPEHLRQLRFRSGVRYQGTDHRHYQDAKQPRTTAPHNKAEPVIQSAEPQHGLVSKTSNTGLQSSGFSMAPQKRARIEDDEEVIAVESASSALRHEGSNKKARLSNESKARDASSRSPSPASSDDDSDDEIPDADDAPAVPASTQYETQRDNGFMHLNNTKADDAKERKRFLAKRMGTLTGDNRAADNAIIQKITCRNFMCHDNLVVPLGPLINFVVGMNGSGKSAVLTAITLCLGGKTAATNRGASLKALIKSGREQASLIIELKNEGIDAYQPDLYGKKIIIERHFSRSGSSSFKLKTEFNKLISTKKGDVEDIVEYYQLQVDNPMNVLTQDAAKSFITASTPAMKYKFFVEGVQLEALDRDYKIISDTCDQIETRLHDSKGDLKALKKSTDAAIQRAETVRKYDGVKIELKRLRKKLAWVQVADEEKILAHLEQKVADAQQQIVDAQKNAEAKEAALDGIDEAIQRAKEVETRLEEERGPVLEEEDAARRAHEEASKEVARFHAQQKSVTAALKEAQDMVKGIKAEIKAEQARLHAAHGGAQDKKIEELAVAQQAAEDARANLSQNEEDKSRLEENLKTAQIDMAKLESPLRAKTEELNSAKARLTSLSSNRGDRMAGFDKSMPSLLRALQADRNFREKPVGPLGLHMQLLQPKWSNIIESTLGNALNGFIVATKADSLRLKDHLRRHNMLYCPVSIGKSQSLDTSDHEPDPQYDTILRVLNINNEAVKRQLIIGHAIEQTILVANRNDAIRIMYEGARPINVKNCFAIHDTKPDWGLRVALVGGGGRDMSPVYPPRGRARMQTDTDSQIDFQKETIKSLDAELKARTQVYERQKGEVNKCRDAIQQNKRANNQLKVASQRAAQKVDSLQVEIDNLQGDDGKLDGLRRDLEPAEEGLRLQEKNYGDSALEKSNLNAAATEKKRTLDAVKERLAEFDTKMQKIQNKVRNHEQARKLALTQKNRAIEEFGLYQDTKEEAERTRATQNSVVVEYTEAALKICPRVSLEPGDTETSLSRIYETKKKQLDEARRRQGGTDEEIQQAAIDARTVFSAAVSNRKELEELLQLLKQSFMLRLEQYRAFQKWISARSRINFSYLLSERAFRGTLVIDHANKLLDVVVQPDDTNKSAKGRQTKTLSGGEKSFSSICLLLSLWEAMGAPLRCLDEFDVFMDDVNRDVSTRMIISAARKSVGRQFILITPKALGAGMDADDDVNMIKLVDPREKQKRIDEMLG</sequence>
<evidence type="ECO:0000256" key="7">
    <source>
        <dbReference type="ARBA" id="ARBA00022840"/>
    </source>
</evidence>
<dbReference type="SUPFAM" id="SSF75553">
    <property type="entry name" value="Smc hinge domain"/>
    <property type="match status" value="1"/>
</dbReference>
<keyword evidence="8 12" id="KW-0175">Coiled coil</keyword>
<reference evidence="15" key="1">
    <citation type="submission" date="2021-02" db="EMBL/GenBank/DDBJ databases">
        <title>Genome sequence Cadophora malorum strain M34.</title>
        <authorList>
            <person name="Stefanovic E."/>
            <person name="Vu D."/>
            <person name="Scully C."/>
            <person name="Dijksterhuis J."/>
            <person name="Roader J."/>
            <person name="Houbraken J."/>
        </authorList>
    </citation>
    <scope>NUCLEOTIDE SEQUENCE</scope>
    <source>
        <strain evidence="15">M34</strain>
    </source>
</reference>
<dbReference type="PANTHER" id="PTHR19306:SF6">
    <property type="entry name" value="STRUCTURAL MAINTENANCE OF CHROMOSOMES PROTEIN 6"/>
    <property type="match status" value="1"/>
</dbReference>
<evidence type="ECO:0000256" key="8">
    <source>
        <dbReference type="ARBA" id="ARBA00023054"/>
    </source>
</evidence>
<feature type="domain" description="RecF/RecN/SMC N-terminal" evidence="14">
    <location>
        <begin position="205"/>
        <end position="1216"/>
    </location>
</feature>
<feature type="compositionally biased region" description="Basic and acidic residues" evidence="13">
    <location>
        <begin position="107"/>
        <end position="128"/>
    </location>
</feature>
<dbReference type="GO" id="GO:0035861">
    <property type="term" value="C:site of double-strand break"/>
    <property type="evidence" value="ECO:0007669"/>
    <property type="project" value="TreeGrafter"/>
</dbReference>
<dbReference type="OrthoDB" id="10265785at2759"/>
<dbReference type="GO" id="GO:0000724">
    <property type="term" value="P:double-strand break repair via homologous recombination"/>
    <property type="evidence" value="ECO:0007669"/>
    <property type="project" value="TreeGrafter"/>
</dbReference>
<feature type="compositionally biased region" description="Acidic residues" evidence="13">
    <location>
        <begin position="137"/>
        <end position="150"/>
    </location>
</feature>
<dbReference type="GO" id="GO:0005634">
    <property type="term" value="C:nucleus"/>
    <property type="evidence" value="ECO:0007669"/>
    <property type="project" value="UniProtKB-SubCell"/>
</dbReference>
<evidence type="ECO:0000256" key="2">
    <source>
        <dbReference type="ARBA" id="ARBA00004286"/>
    </source>
</evidence>
<evidence type="ECO:0000313" key="16">
    <source>
        <dbReference type="Proteomes" id="UP000664132"/>
    </source>
</evidence>
<keyword evidence="11" id="KW-0539">Nucleus</keyword>
<name>A0A8H7W348_9HELO</name>
<protein>
    <recommendedName>
        <fullName evidence="14">RecF/RecN/SMC N-terminal domain-containing protein</fullName>
    </recommendedName>
</protein>
<feature type="compositionally biased region" description="Basic and acidic residues" evidence="13">
    <location>
        <begin position="33"/>
        <end position="44"/>
    </location>
</feature>
<dbReference type="GO" id="GO:0003684">
    <property type="term" value="F:damaged DNA binding"/>
    <property type="evidence" value="ECO:0007669"/>
    <property type="project" value="TreeGrafter"/>
</dbReference>
<dbReference type="PANTHER" id="PTHR19306">
    <property type="entry name" value="STRUCTURAL MAINTENANCE OF CHROMOSOMES 5,6 SMC5, SMC6"/>
    <property type="match status" value="1"/>
</dbReference>
<keyword evidence="4" id="KW-0158">Chromosome</keyword>
<dbReference type="Pfam" id="PF02463">
    <property type="entry name" value="SMC_N"/>
    <property type="match status" value="1"/>
</dbReference>
<evidence type="ECO:0000256" key="10">
    <source>
        <dbReference type="ARBA" id="ARBA00023204"/>
    </source>
</evidence>
<evidence type="ECO:0000313" key="15">
    <source>
        <dbReference type="EMBL" id="KAG4413367.1"/>
    </source>
</evidence>
<dbReference type="GO" id="GO:0051276">
    <property type="term" value="P:chromosome organization"/>
    <property type="evidence" value="ECO:0007669"/>
    <property type="project" value="InterPro"/>
</dbReference>
<organism evidence="15 16">
    <name type="scientific">Cadophora malorum</name>
    <dbReference type="NCBI Taxonomy" id="108018"/>
    <lineage>
        <taxon>Eukaryota</taxon>
        <taxon>Fungi</taxon>
        <taxon>Dikarya</taxon>
        <taxon>Ascomycota</taxon>
        <taxon>Pezizomycotina</taxon>
        <taxon>Leotiomycetes</taxon>
        <taxon>Helotiales</taxon>
        <taxon>Ploettnerulaceae</taxon>
        <taxon>Cadophora</taxon>
    </lineage>
</organism>
<evidence type="ECO:0000256" key="9">
    <source>
        <dbReference type="ARBA" id="ARBA00023172"/>
    </source>
</evidence>
<evidence type="ECO:0000256" key="12">
    <source>
        <dbReference type="SAM" id="Coils"/>
    </source>
</evidence>
<evidence type="ECO:0000256" key="11">
    <source>
        <dbReference type="ARBA" id="ARBA00023242"/>
    </source>
</evidence>
<evidence type="ECO:0000259" key="14">
    <source>
        <dbReference type="Pfam" id="PF02463"/>
    </source>
</evidence>
<dbReference type="Gene3D" id="3.40.50.300">
    <property type="entry name" value="P-loop containing nucleotide triphosphate hydrolases"/>
    <property type="match status" value="2"/>
</dbReference>
<evidence type="ECO:0000256" key="6">
    <source>
        <dbReference type="ARBA" id="ARBA00022763"/>
    </source>
</evidence>
<comment type="subcellular location">
    <subcellularLocation>
        <location evidence="2">Chromosome</location>
    </subcellularLocation>
    <subcellularLocation>
        <location evidence="1">Nucleus</location>
    </subcellularLocation>
</comment>
<dbReference type="Proteomes" id="UP000664132">
    <property type="component" value="Unassembled WGS sequence"/>
</dbReference>
<evidence type="ECO:0000256" key="3">
    <source>
        <dbReference type="ARBA" id="ARBA00006793"/>
    </source>
</evidence>
<dbReference type="GO" id="GO:0003697">
    <property type="term" value="F:single-stranded DNA binding"/>
    <property type="evidence" value="ECO:0007669"/>
    <property type="project" value="TreeGrafter"/>
</dbReference>
<evidence type="ECO:0000256" key="4">
    <source>
        <dbReference type="ARBA" id="ARBA00022454"/>
    </source>
</evidence>
<feature type="coiled-coil region" evidence="12">
    <location>
        <begin position="928"/>
        <end position="976"/>
    </location>
</feature>
<comment type="caution">
    <text evidence="15">The sequence shown here is derived from an EMBL/GenBank/DDBJ whole genome shotgun (WGS) entry which is preliminary data.</text>
</comment>
<keyword evidence="10" id="KW-0234">DNA repair</keyword>
<keyword evidence="6" id="KW-0227">DNA damage</keyword>
<feature type="compositionally biased region" description="Polar residues" evidence="13">
    <location>
        <begin position="69"/>
        <end position="81"/>
    </location>
</feature>
<dbReference type="GO" id="GO:0005524">
    <property type="term" value="F:ATP binding"/>
    <property type="evidence" value="ECO:0007669"/>
    <property type="project" value="UniProtKB-KW"/>
</dbReference>
<keyword evidence="9" id="KW-0233">DNA recombination</keyword>
<gene>
    <name evidence="15" type="ORF">IFR04_013484</name>
</gene>